<dbReference type="KEGG" id="tcl:Tchl_1145"/>
<reference evidence="2 3" key="1">
    <citation type="submission" date="2016-12" db="EMBL/GenBank/DDBJ databases">
        <title>Complete genome sequence of Thauera chlorobenzoica, a Betaproteobacterium degrading haloaromatics anaerobically to CO2 and halides.</title>
        <authorList>
            <person name="Goris T."/>
            <person name="Mergelsberg M."/>
            <person name="Boll M."/>
        </authorList>
    </citation>
    <scope>NUCLEOTIDE SEQUENCE [LARGE SCALE GENOMIC DNA]</scope>
    <source>
        <strain evidence="2 3">3CB1</strain>
    </source>
</reference>
<gene>
    <name evidence="2" type="ORF">Tchl_1145</name>
</gene>
<feature type="region of interest" description="Disordered" evidence="1">
    <location>
        <begin position="1"/>
        <end position="113"/>
    </location>
</feature>
<keyword evidence="3" id="KW-1185">Reference proteome</keyword>
<dbReference type="Proteomes" id="UP000185739">
    <property type="component" value="Chromosome"/>
</dbReference>
<feature type="compositionally biased region" description="Basic residues" evidence="1">
    <location>
        <begin position="87"/>
        <end position="107"/>
    </location>
</feature>
<name>A0A1L6FAQ8_9RHOO</name>
<proteinExistence type="predicted"/>
<protein>
    <submittedName>
        <fullName evidence="2">Uncharacterized protein</fullName>
    </submittedName>
</protein>
<evidence type="ECO:0000313" key="3">
    <source>
        <dbReference type="Proteomes" id="UP000185739"/>
    </source>
</evidence>
<sequence length="143" mass="15980">MSRKNDKSTIPGRPQGHAQIRLSRTVPKSRSTQHGGRLPGQSKLDGTHRVSERLRPDAACRAAQASRRLRVRPLSAARPTAQSRSTRPSRRRRAAARRRATPSRQRARSGGWYRSAACGRAVHGAVAWPRRCQPCRSRRVPLP</sequence>
<accession>A0A1L6FAQ8</accession>
<dbReference type="EMBL" id="CP018839">
    <property type="protein sequence ID" value="APR04004.1"/>
    <property type="molecule type" value="Genomic_DNA"/>
</dbReference>
<dbReference type="AlphaFoldDB" id="A0A1L6FAQ8"/>
<organism evidence="2 3">
    <name type="scientific">Thauera chlorobenzoica</name>
    <dbReference type="NCBI Taxonomy" id="96773"/>
    <lineage>
        <taxon>Bacteria</taxon>
        <taxon>Pseudomonadati</taxon>
        <taxon>Pseudomonadota</taxon>
        <taxon>Betaproteobacteria</taxon>
        <taxon>Rhodocyclales</taxon>
        <taxon>Zoogloeaceae</taxon>
        <taxon>Thauera</taxon>
    </lineage>
</organism>
<evidence type="ECO:0000313" key="2">
    <source>
        <dbReference type="EMBL" id="APR04004.1"/>
    </source>
</evidence>
<feature type="compositionally biased region" description="Basic and acidic residues" evidence="1">
    <location>
        <begin position="45"/>
        <end position="58"/>
    </location>
</feature>
<evidence type="ECO:0000256" key="1">
    <source>
        <dbReference type="SAM" id="MobiDB-lite"/>
    </source>
</evidence>